<evidence type="ECO:0000256" key="7">
    <source>
        <dbReference type="ARBA" id="ARBA00022723"/>
    </source>
</evidence>
<dbReference type="GO" id="GO:0103117">
    <property type="term" value="F:UDP-3-O-acyl-N-acetylglucosamine deacetylase activity"/>
    <property type="evidence" value="ECO:0007669"/>
    <property type="project" value="UniProtKB-UniRule"/>
</dbReference>
<comment type="pathway">
    <text evidence="3 12">Glycolipid biosynthesis; lipid IV(A) biosynthesis; lipid IV(A) from (3R)-3-hydroxytetradecanoyl-[acyl-carrier-protein] and UDP-N-acetyl-alpha-D-glucosamine: step 2/6.</text>
</comment>
<dbReference type="GO" id="GO:0009245">
    <property type="term" value="P:lipid A biosynthetic process"/>
    <property type="evidence" value="ECO:0007669"/>
    <property type="project" value="UniProtKB-UniRule"/>
</dbReference>
<dbReference type="EMBL" id="SMFQ01000005">
    <property type="protein sequence ID" value="TCJ82922.1"/>
    <property type="molecule type" value="Genomic_DNA"/>
</dbReference>
<dbReference type="Gene3D" id="3.30.1700.10">
    <property type="entry name" value="lpxc deacetylase, domain 2"/>
    <property type="match status" value="1"/>
</dbReference>
<gene>
    <name evidence="12" type="primary">lpxC</name>
    <name evidence="13" type="ORF">EV695_3660</name>
</gene>
<dbReference type="Pfam" id="PF03331">
    <property type="entry name" value="LpxC"/>
    <property type="match status" value="1"/>
</dbReference>
<dbReference type="AlphaFoldDB" id="A0A4R1ESN1"/>
<dbReference type="NCBIfam" id="TIGR00325">
    <property type="entry name" value="lpxC"/>
    <property type="match status" value="1"/>
</dbReference>
<proteinExistence type="inferred from homology"/>
<evidence type="ECO:0000256" key="11">
    <source>
        <dbReference type="ARBA" id="ARBA00024535"/>
    </source>
</evidence>
<keyword evidence="14" id="KW-1185">Reference proteome</keyword>
<dbReference type="HAMAP" id="MF_00388">
    <property type="entry name" value="LpxC"/>
    <property type="match status" value="1"/>
</dbReference>
<evidence type="ECO:0000256" key="5">
    <source>
        <dbReference type="ARBA" id="ARBA00022516"/>
    </source>
</evidence>
<evidence type="ECO:0000256" key="12">
    <source>
        <dbReference type="HAMAP-Rule" id="MF_00388"/>
    </source>
</evidence>
<keyword evidence="6 12" id="KW-0441">Lipid A biosynthesis</keyword>
<feature type="active site" description="Proton donor" evidence="12">
    <location>
        <position position="269"/>
    </location>
</feature>
<dbReference type="InterPro" id="IPR020568">
    <property type="entry name" value="Ribosomal_Su5_D2-typ_SF"/>
</dbReference>
<dbReference type="Gene3D" id="3.30.230.20">
    <property type="entry name" value="lpxc deacetylase, domain 1"/>
    <property type="match status" value="1"/>
</dbReference>
<keyword evidence="9 12" id="KW-0862">Zinc</keyword>
<evidence type="ECO:0000256" key="4">
    <source>
        <dbReference type="ARBA" id="ARBA00012745"/>
    </source>
</evidence>
<evidence type="ECO:0000256" key="10">
    <source>
        <dbReference type="ARBA" id="ARBA00023098"/>
    </source>
</evidence>
<feature type="binding site" evidence="12">
    <location>
        <position position="246"/>
    </location>
    <ligand>
        <name>Zn(2+)</name>
        <dbReference type="ChEBI" id="CHEBI:29105"/>
    </ligand>
</feature>
<dbReference type="InterPro" id="IPR015870">
    <property type="entry name" value="UDP-acyl_N-AcGlcN_deAcase_N"/>
</dbReference>
<dbReference type="PANTHER" id="PTHR33694:SF1">
    <property type="entry name" value="UDP-3-O-ACYL-N-ACETYLGLUCOSAMINE DEACETYLASE 1, MITOCHONDRIAL-RELATED"/>
    <property type="match status" value="1"/>
</dbReference>
<keyword evidence="10 12" id="KW-0443">Lipid metabolism</keyword>
<comment type="cofactor">
    <cofactor evidence="1 12">
        <name>Zn(2+)</name>
        <dbReference type="ChEBI" id="CHEBI:29105"/>
    </cofactor>
</comment>
<evidence type="ECO:0000313" key="14">
    <source>
        <dbReference type="Proteomes" id="UP000294887"/>
    </source>
</evidence>
<comment type="function">
    <text evidence="2 12">Catalyzes the hydrolysis of UDP-3-O-myristoyl-N-acetylglucosamine to form UDP-3-O-myristoylglucosamine and acetate, the committed step in lipid A biosynthesis.</text>
</comment>
<evidence type="ECO:0000313" key="13">
    <source>
        <dbReference type="EMBL" id="TCJ82922.1"/>
    </source>
</evidence>
<organism evidence="13 14">
    <name type="scientific">Cocleimonas flava</name>
    <dbReference type="NCBI Taxonomy" id="634765"/>
    <lineage>
        <taxon>Bacteria</taxon>
        <taxon>Pseudomonadati</taxon>
        <taxon>Pseudomonadota</taxon>
        <taxon>Gammaproteobacteria</taxon>
        <taxon>Thiotrichales</taxon>
        <taxon>Thiotrichaceae</taxon>
        <taxon>Cocleimonas</taxon>
    </lineage>
</organism>
<protein>
    <recommendedName>
        <fullName evidence="4 12">UDP-3-O-acyl-N-acetylglucosamine deacetylase</fullName>
        <shortName evidence="12">UDP-3-O-acyl-GlcNAc deacetylase</shortName>
        <ecNumber evidence="4 12">3.5.1.108</ecNumber>
    </recommendedName>
    <alternativeName>
        <fullName evidence="12">UDP-3-O-[R-3-hydroxymyristoyl]-N-acetylglucosamine deacetylase</fullName>
    </alternativeName>
</protein>
<sequence length="310" mass="33805">MTGYSQATIAAPLSFKGAGLHTAKRHKITLRPAPVNAGIIFRVIKKKGADIDIPAHWQNTKNLPLCTCLVSETGEQVRTVEHLMAALYACGISNVIVEVEGKEIPIMDGSARPFTEAIDEVGIAQQHAQQKVYRVTEKVEYTEDKRYVRIEPADSLHLDLAISLTNFGRLHWSGEVTPETFKQEIASARTFGRLKNGLLAQLTRFQKDPVCLGANTKTAVVIVKDKAINKGGLRMENELIFHRALDMVGDLMLSGGIIQGKITANSPAHRLNHGLLQAIFEQGSYIEVGAETAPESSLANADENNLKSSG</sequence>
<keyword evidence="5 12" id="KW-0444">Lipid biosynthesis</keyword>
<evidence type="ECO:0000256" key="8">
    <source>
        <dbReference type="ARBA" id="ARBA00022801"/>
    </source>
</evidence>
<evidence type="ECO:0000256" key="3">
    <source>
        <dbReference type="ARBA" id="ARBA00005002"/>
    </source>
</evidence>
<evidence type="ECO:0000256" key="2">
    <source>
        <dbReference type="ARBA" id="ARBA00002923"/>
    </source>
</evidence>
<comment type="catalytic activity">
    <reaction evidence="11 12">
        <text>a UDP-3-O-[(3R)-3-hydroxyacyl]-N-acetyl-alpha-D-glucosamine + H2O = a UDP-3-O-[(3R)-3-hydroxyacyl]-alpha-D-glucosamine + acetate</text>
        <dbReference type="Rhea" id="RHEA:67816"/>
        <dbReference type="ChEBI" id="CHEBI:15377"/>
        <dbReference type="ChEBI" id="CHEBI:30089"/>
        <dbReference type="ChEBI" id="CHEBI:137740"/>
        <dbReference type="ChEBI" id="CHEBI:173225"/>
        <dbReference type="EC" id="3.5.1.108"/>
    </reaction>
</comment>
<keyword evidence="8 12" id="KW-0378">Hydrolase</keyword>
<evidence type="ECO:0000256" key="1">
    <source>
        <dbReference type="ARBA" id="ARBA00001947"/>
    </source>
</evidence>
<dbReference type="GO" id="GO:0046872">
    <property type="term" value="F:metal ion binding"/>
    <property type="evidence" value="ECO:0007669"/>
    <property type="project" value="UniProtKB-KW"/>
</dbReference>
<reference evidence="13 14" key="1">
    <citation type="submission" date="2019-03" db="EMBL/GenBank/DDBJ databases">
        <title>Genomic Encyclopedia of Type Strains, Phase IV (KMG-IV): sequencing the most valuable type-strain genomes for metagenomic binning, comparative biology and taxonomic classification.</title>
        <authorList>
            <person name="Goeker M."/>
        </authorList>
    </citation>
    <scope>NUCLEOTIDE SEQUENCE [LARGE SCALE GENOMIC DNA]</scope>
    <source>
        <strain evidence="13 14">DSM 24830</strain>
    </source>
</reference>
<keyword evidence="7 12" id="KW-0479">Metal-binding</keyword>
<feature type="binding site" evidence="12">
    <location>
        <position position="242"/>
    </location>
    <ligand>
        <name>Zn(2+)</name>
        <dbReference type="ChEBI" id="CHEBI:29105"/>
    </ligand>
</feature>
<dbReference type="SUPFAM" id="SSF54211">
    <property type="entry name" value="Ribosomal protein S5 domain 2-like"/>
    <property type="match status" value="2"/>
</dbReference>
<feature type="binding site" evidence="12">
    <location>
        <position position="82"/>
    </location>
    <ligand>
        <name>Zn(2+)</name>
        <dbReference type="ChEBI" id="CHEBI:29105"/>
    </ligand>
</feature>
<accession>A0A4R1ESN1</accession>
<comment type="caution">
    <text evidence="13">The sequence shown here is derived from an EMBL/GenBank/DDBJ whole genome shotgun (WGS) entry which is preliminary data.</text>
</comment>
<dbReference type="InterPro" id="IPR004463">
    <property type="entry name" value="UDP-acyl_GlcNac_deAcase"/>
</dbReference>
<dbReference type="EC" id="3.5.1.108" evidence="4 12"/>
<dbReference type="GO" id="GO:0016020">
    <property type="term" value="C:membrane"/>
    <property type="evidence" value="ECO:0007669"/>
    <property type="project" value="GOC"/>
</dbReference>
<evidence type="ECO:0000256" key="9">
    <source>
        <dbReference type="ARBA" id="ARBA00022833"/>
    </source>
</evidence>
<dbReference type="Proteomes" id="UP000294887">
    <property type="component" value="Unassembled WGS sequence"/>
</dbReference>
<dbReference type="PANTHER" id="PTHR33694">
    <property type="entry name" value="UDP-3-O-ACYL-N-ACETYLGLUCOSAMINE DEACETYLASE 1, MITOCHONDRIAL-RELATED"/>
    <property type="match status" value="1"/>
</dbReference>
<dbReference type="OrthoDB" id="9802746at2"/>
<dbReference type="UniPathway" id="UPA00359">
    <property type="reaction ID" value="UER00478"/>
</dbReference>
<name>A0A4R1ESN1_9GAMM</name>
<comment type="similarity">
    <text evidence="12">Belongs to the LpxC family.</text>
</comment>
<dbReference type="InterPro" id="IPR011334">
    <property type="entry name" value="UDP-acyl_GlcNac_deAcase_C"/>
</dbReference>
<evidence type="ECO:0000256" key="6">
    <source>
        <dbReference type="ARBA" id="ARBA00022556"/>
    </source>
</evidence>
<dbReference type="RefSeq" id="WP_131907419.1">
    <property type="nucleotide sequence ID" value="NZ_BAAAFU010000007.1"/>
</dbReference>